<evidence type="ECO:0000313" key="3">
    <source>
        <dbReference type="Proteomes" id="UP000476030"/>
    </source>
</evidence>
<dbReference type="Proteomes" id="UP000476030">
    <property type="component" value="Unassembled WGS sequence"/>
</dbReference>
<dbReference type="SMART" id="SM00710">
    <property type="entry name" value="PbH1"/>
    <property type="match status" value="5"/>
</dbReference>
<feature type="compositionally biased region" description="Acidic residues" evidence="1">
    <location>
        <begin position="400"/>
        <end position="434"/>
    </location>
</feature>
<dbReference type="Gene3D" id="2.160.20.10">
    <property type="entry name" value="Single-stranded right-handed beta-helix, Pectin lyase-like"/>
    <property type="match status" value="1"/>
</dbReference>
<dbReference type="SUPFAM" id="SSF49899">
    <property type="entry name" value="Concanavalin A-like lectins/glucanases"/>
    <property type="match status" value="2"/>
</dbReference>
<gene>
    <name evidence="2" type="ORF">GQE98_03490</name>
</gene>
<feature type="region of interest" description="Disordered" evidence="1">
    <location>
        <begin position="368"/>
        <end position="444"/>
    </location>
</feature>
<feature type="compositionally biased region" description="Acidic residues" evidence="1">
    <location>
        <begin position="651"/>
        <end position="694"/>
    </location>
</feature>
<evidence type="ECO:0000313" key="2">
    <source>
        <dbReference type="EMBL" id="MZR29691.1"/>
    </source>
</evidence>
<feature type="compositionally biased region" description="Polar residues" evidence="1">
    <location>
        <begin position="368"/>
        <end position="377"/>
    </location>
</feature>
<dbReference type="AlphaFoldDB" id="A0A6L8W3R4"/>
<sequence>MANTTITVSNSAELSAALNSATGGETIVLNSGYYGDLSVYNADFNSEVTVISANPDNMAVFETITVNNSANLTFDSIEVDFNPTVNTYSHESSLLISNSSDITVRNSHIEGDVATQNGVGSVAGYPVGRGVTAEYSQNITFENNDISYFQKGIILIEAENIDILNNSIENLRLSHIAGADVHDVTIDGNYLGAVTPYNYGGAGDHGDYIHFWINTGQSQNSSDINITNNFFAEAEGDRMMGVYLEDHWGESASFEDVVIDNNVFHLADHQSILVEGAQGIDITNNTMLQSSGAPNDAPGVVLSLGVSGAVITDNIFSAPIAELTNDIQIVSESNNIIVQNTNPNGANYVGDLFNNALAYNPDLGDLQQSDNLNTGASLTEAGTGTSSGNTGGNNNTPEEPTTETPEEPVDETPDEPVVETPEEPVNETPEEPVDDNTGPTTPTETSVLINAAMNGSTANAADANSDDDTASSSVSFEQVGNREAAKLNDGVIIYDANDKFINNDAYTLTFDFKKEAGAEDASGYAIYYSSSFVVKINADSIMAAVVTSNGTSWVTLDDVDINNTDWHQMTLTFSGEAGEAIFYVDGEEVATVSGLEGATQSGSAWHDFYVGGEFGDSFNGLVDNVMFAQGAITADQAGEAYANMVDGTDTSNEEPVDETPEVPEEPVDETPEEPVDETPVEPEEPVDETPEEPVDGGNGNSDIPSLEDEIEIAALDQAASNIGDGIINLGMGEEYFGHEDFTASVTFALDSLDDGRQRLLWNHTNYGVQVEDDDLVIYFAEDGGQMKVYTFENAITDTDWHDVQLVLDGDADTFSVYLDGQALRVDDAVTGGIADAKWWDVTVGGTAFQNTDEFQGKIADYSIIDQSLDIDASQSVFERTAYVDSFDEHNGSDLDIIGVALTEDSLDFA</sequence>
<organism evidence="2 3">
    <name type="scientific">Sneathiella litorea</name>
    <dbReference type="NCBI Taxonomy" id="2606216"/>
    <lineage>
        <taxon>Bacteria</taxon>
        <taxon>Pseudomonadati</taxon>
        <taxon>Pseudomonadota</taxon>
        <taxon>Alphaproteobacteria</taxon>
        <taxon>Sneathiellales</taxon>
        <taxon>Sneathiellaceae</taxon>
        <taxon>Sneathiella</taxon>
    </lineage>
</organism>
<evidence type="ECO:0000256" key="1">
    <source>
        <dbReference type="SAM" id="MobiDB-lite"/>
    </source>
</evidence>
<accession>A0A6L8W3R4</accession>
<dbReference type="InterPro" id="IPR006626">
    <property type="entry name" value="PbH1"/>
</dbReference>
<feature type="region of interest" description="Disordered" evidence="1">
    <location>
        <begin position="645"/>
        <end position="704"/>
    </location>
</feature>
<dbReference type="Pfam" id="PF13385">
    <property type="entry name" value="Laminin_G_3"/>
    <property type="match status" value="2"/>
</dbReference>
<protein>
    <submittedName>
        <fullName evidence="2">Uncharacterized protein</fullName>
    </submittedName>
</protein>
<dbReference type="InterPro" id="IPR011050">
    <property type="entry name" value="Pectin_lyase_fold/virulence"/>
</dbReference>
<dbReference type="Gene3D" id="2.60.120.200">
    <property type="match status" value="2"/>
</dbReference>
<reference evidence="2 3" key="1">
    <citation type="submission" date="2019-12" db="EMBL/GenBank/DDBJ databases">
        <title>Snethiella sp. nov. sp. isolated from sea sand.</title>
        <authorList>
            <person name="Kim J."/>
            <person name="Jeong S.E."/>
            <person name="Jung H.S."/>
            <person name="Jeon C.O."/>
        </authorList>
    </citation>
    <scope>NUCLEOTIDE SEQUENCE [LARGE SCALE GENOMIC DNA]</scope>
    <source>
        <strain evidence="2 3">DP05</strain>
    </source>
</reference>
<feature type="compositionally biased region" description="Low complexity" evidence="1">
    <location>
        <begin position="382"/>
        <end position="399"/>
    </location>
</feature>
<dbReference type="InterPro" id="IPR012334">
    <property type="entry name" value="Pectin_lyas_fold"/>
</dbReference>
<dbReference type="SUPFAM" id="SSF51126">
    <property type="entry name" value="Pectin lyase-like"/>
    <property type="match status" value="1"/>
</dbReference>
<dbReference type="InterPro" id="IPR013320">
    <property type="entry name" value="ConA-like_dom_sf"/>
</dbReference>
<keyword evidence="3" id="KW-1185">Reference proteome</keyword>
<dbReference type="EMBL" id="WTUW01000001">
    <property type="protein sequence ID" value="MZR29691.1"/>
    <property type="molecule type" value="Genomic_DNA"/>
</dbReference>
<comment type="caution">
    <text evidence="2">The sequence shown here is derived from an EMBL/GenBank/DDBJ whole genome shotgun (WGS) entry which is preliminary data.</text>
</comment>
<proteinExistence type="predicted"/>
<name>A0A6L8W3R4_9PROT</name>
<dbReference type="RefSeq" id="WP_202526061.1">
    <property type="nucleotide sequence ID" value="NZ_WTUW01000001.1"/>
</dbReference>